<feature type="domain" description="RWD" evidence="8">
    <location>
        <begin position="44"/>
        <end position="180"/>
    </location>
</feature>
<dbReference type="OrthoDB" id="69641at2759"/>
<dbReference type="PANTHER" id="PTHR16301">
    <property type="entry name" value="IMPACT-RELATED"/>
    <property type="match status" value="1"/>
</dbReference>
<feature type="region of interest" description="Disordered" evidence="7">
    <location>
        <begin position="188"/>
        <end position="243"/>
    </location>
</feature>
<comment type="caution">
    <text evidence="9">The sequence shown here is derived from an EMBL/GenBank/DDBJ whole genome shotgun (WGS) entry which is preliminary data.</text>
</comment>
<dbReference type="STRING" id="5288.A0A5C5G4B6"/>
<evidence type="ECO:0000256" key="4">
    <source>
        <dbReference type="ARBA" id="ARBA00022491"/>
    </source>
</evidence>
<organism evidence="9 10">
    <name type="scientific">Rhodotorula diobovata</name>
    <dbReference type="NCBI Taxonomy" id="5288"/>
    <lineage>
        <taxon>Eukaryota</taxon>
        <taxon>Fungi</taxon>
        <taxon>Dikarya</taxon>
        <taxon>Basidiomycota</taxon>
        <taxon>Pucciniomycotina</taxon>
        <taxon>Microbotryomycetes</taxon>
        <taxon>Sporidiobolales</taxon>
        <taxon>Sporidiobolaceae</taxon>
        <taxon>Rhodotorula</taxon>
    </lineage>
</organism>
<dbReference type="GO" id="GO:0005840">
    <property type="term" value="C:ribosome"/>
    <property type="evidence" value="ECO:0007669"/>
    <property type="project" value="UniProtKB-KW"/>
</dbReference>
<dbReference type="InterPro" id="IPR023582">
    <property type="entry name" value="Impact"/>
</dbReference>
<evidence type="ECO:0000256" key="3">
    <source>
        <dbReference type="ARBA" id="ARBA00022490"/>
    </source>
</evidence>
<dbReference type="GO" id="GO:0005737">
    <property type="term" value="C:cytoplasm"/>
    <property type="evidence" value="ECO:0007669"/>
    <property type="project" value="UniProtKB-SubCell"/>
</dbReference>
<name>A0A5C5G4B6_9BASI</name>
<sequence length="387" mass="41360">MAESLGDSLGSLDLSASDSALDLALVISALESSSDEPNAQDVADELQSLAAIYDNPEPSLSLYRPPPTARTPSPPRAWTPSSADPLRLVLATTLASPFEFIPLHLLLSLPRGYPSDEPPLLQLQDRYLGSFAVGDSLFGEVLRTYMHDAEAGIAGAGVEWTGGVCLFEGIELVRETCARWVGEREDELRKGEEARRAAGEESARARNGAGAEGEHAEEGRRRDEAERRRAAEERAARKRAEVPCPPITSSEALVDRGSVFVGHAAKVNSLEEVDAVMEALLSNNKIARATHNISAYQFTSASGTRHADNDDDGETAAGSRLAHLLTLLDVANVIVVVTRWYGGVHLGPDRFKDINQAARDALTDAGFLADADEKKGKGGGAKGGKKR</sequence>
<accession>A0A5C5G4B6</accession>
<dbReference type="Pfam" id="PF05773">
    <property type="entry name" value="RWD"/>
    <property type="match status" value="1"/>
</dbReference>
<comment type="subcellular location">
    <subcellularLocation>
        <location evidence="1">Cytoplasm</location>
    </subcellularLocation>
</comment>
<dbReference type="SUPFAM" id="SSF54495">
    <property type="entry name" value="UBC-like"/>
    <property type="match status" value="1"/>
</dbReference>
<evidence type="ECO:0000256" key="6">
    <source>
        <dbReference type="ARBA" id="ARBA00023016"/>
    </source>
</evidence>
<dbReference type="Gene3D" id="3.30.230.30">
    <property type="entry name" value="Impact, N-terminal domain"/>
    <property type="match status" value="1"/>
</dbReference>
<feature type="region of interest" description="Disordered" evidence="7">
    <location>
        <begin position="57"/>
        <end position="80"/>
    </location>
</feature>
<dbReference type="GO" id="GO:0006446">
    <property type="term" value="P:regulation of translational initiation"/>
    <property type="evidence" value="ECO:0007669"/>
    <property type="project" value="TreeGrafter"/>
</dbReference>
<evidence type="ECO:0000259" key="8">
    <source>
        <dbReference type="PROSITE" id="PS50908"/>
    </source>
</evidence>
<evidence type="ECO:0000313" key="10">
    <source>
        <dbReference type="Proteomes" id="UP000311382"/>
    </source>
</evidence>
<reference evidence="9 10" key="1">
    <citation type="submission" date="2019-03" db="EMBL/GenBank/DDBJ databases">
        <title>Rhodosporidium diobovatum UCD-FST 08-225 genome sequencing, assembly, and annotation.</title>
        <authorList>
            <person name="Fakankun I.U."/>
            <person name="Fristensky B."/>
            <person name="Levin D.B."/>
        </authorList>
    </citation>
    <scope>NUCLEOTIDE SEQUENCE [LARGE SCALE GENOMIC DNA]</scope>
    <source>
        <strain evidence="9 10">UCD-FST 08-225</strain>
    </source>
</reference>
<dbReference type="GO" id="GO:0140469">
    <property type="term" value="P:GCN2-mediated signaling"/>
    <property type="evidence" value="ECO:0007669"/>
    <property type="project" value="TreeGrafter"/>
</dbReference>
<dbReference type="EMBL" id="SOZI01000006">
    <property type="protein sequence ID" value="TNY23980.1"/>
    <property type="molecule type" value="Genomic_DNA"/>
</dbReference>
<keyword evidence="5" id="KW-0810">Translation regulation</keyword>
<dbReference type="InterPro" id="IPR020568">
    <property type="entry name" value="Ribosomal_Su5_D2-typ_SF"/>
</dbReference>
<dbReference type="InterPro" id="IPR001498">
    <property type="entry name" value="Impact_N"/>
</dbReference>
<protein>
    <submittedName>
        <fullName evidence="9">Ribosomal protein S5 domain 2-type protein</fullName>
    </submittedName>
</protein>
<gene>
    <name evidence="9" type="ORF">DMC30DRAFT_388294</name>
</gene>
<keyword evidence="6" id="KW-0346">Stress response</keyword>
<evidence type="ECO:0000256" key="7">
    <source>
        <dbReference type="SAM" id="MobiDB-lite"/>
    </source>
</evidence>
<keyword evidence="10" id="KW-1185">Reference proteome</keyword>
<dbReference type="InterPro" id="IPR036956">
    <property type="entry name" value="Impact_N_sf"/>
</dbReference>
<keyword evidence="4" id="KW-0678">Repressor</keyword>
<dbReference type="PANTHER" id="PTHR16301:SF24">
    <property type="entry name" value="RWD DOMAIN-CONTAINING PROTEIN"/>
    <property type="match status" value="1"/>
</dbReference>
<dbReference type="AlphaFoldDB" id="A0A5C5G4B6"/>
<dbReference type="PROSITE" id="PS50908">
    <property type="entry name" value="RWD"/>
    <property type="match status" value="1"/>
</dbReference>
<dbReference type="InterPro" id="IPR016135">
    <property type="entry name" value="UBQ-conjugating_enzyme/RWD"/>
</dbReference>
<dbReference type="Proteomes" id="UP000311382">
    <property type="component" value="Unassembled WGS sequence"/>
</dbReference>
<dbReference type="InterPro" id="IPR006575">
    <property type="entry name" value="RWD_dom"/>
</dbReference>
<feature type="compositionally biased region" description="Pro residues" evidence="7">
    <location>
        <begin position="64"/>
        <end position="77"/>
    </location>
</feature>
<evidence type="ECO:0000256" key="5">
    <source>
        <dbReference type="ARBA" id="ARBA00022845"/>
    </source>
</evidence>
<evidence type="ECO:0000313" key="9">
    <source>
        <dbReference type="EMBL" id="TNY23980.1"/>
    </source>
</evidence>
<dbReference type="SUPFAM" id="SSF54211">
    <property type="entry name" value="Ribosomal protein S5 domain 2-like"/>
    <property type="match status" value="1"/>
</dbReference>
<keyword evidence="9" id="KW-0689">Ribosomal protein</keyword>
<comment type="similarity">
    <text evidence="2">Belongs to the IMPACT family.</text>
</comment>
<evidence type="ECO:0000256" key="1">
    <source>
        <dbReference type="ARBA" id="ARBA00004496"/>
    </source>
</evidence>
<proteinExistence type="inferred from homology"/>
<evidence type="ECO:0000256" key="2">
    <source>
        <dbReference type="ARBA" id="ARBA00007665"/>
    </source>
</evidence>
<keyword evidence="3" id="KW-0963">Cytoplasm</keyword>
<dbReference type="Pfam" id="PF01205">
    <property type="entry name" value="Impact_N"/>
    <property type="match status" value="1"/>
</dbReference>
<feature type="compositionally biased region" description="Basic and acidic residues" evidence="7">
    <location>
        <begin position="212"/>
        <end position="241"/>
    </location>
</feature>
<feature type="compositionally biased region" description="Basic and acidic residues" evidence="7">
    <location>
        <begin position="188"/>
        <end position="204"/>
    </location>
</feature>
<keyword evidence="9" id="KW-0687">Ribonucleoprotein</keyword>